<dbReference type="Proteomes" id="UP000727962">
    <property type="component" value="Unassembled WGS sequence"/>
</dbReference>
<protein>
    <recommendedName>
        <fullName evidence="1">FlgD/Vpr Ig-like domain-containing protein</fullName>
    </recommendedName>
</protein>
<proteinExistence type="predicted"/>
<evidence type="ECO:0000313" key="3">
    <source>
        <dbReference type="Proteomes" id="UP000727962"/>
    </source>
</evidence>
<dbReference type="Gene3D" id="2.60.40.4070">
    <property type="match status" value="1"/>
</dbReference>
<dbReference type="InterPro" id="IPR025965">
    <property type="entry name" value="FlgD/Vpr_Ig-like"/>
</dbReference>
<feature type="domain" description="FlgD/Vpr Ig-like" evidence="1">
    <location>
        <begin position="795"/>
        <end position="862"/>
    </location>
</feature>
<reference evidence="2" key="1">
    <citation type="submission" date="2020-07" db="EMBL/GenBank/DDBJ databases">
        <title>Huge and variable diversity of episymbiotic CPR bacteria and DPANN archaea in groundwater ecosystems.</title>
        <authorList>
            <person name="He C.Y."/>
            <person name="Keren R."/>
            <person name="Whittaker M."/>
            <person name="Farag I.F."/>
            <person name="Doudna J."/>
            <person name="Cate J.H.D."/>
            <person name="Banfield J.F."/>
        </authorList>
    </citation>
    <scope>NUCLEOTIDE SEQUENCE</scope>
    <source>
        <strain evidence="2">NC_groundwater_17_Pr7_B-0.1um_64_12</strain>
    </source>
</reference>
<organism evidence="2 3">
    <name type="scientific">Fimbriimonas ginsengisoli</name>
    <dbReference type="NCBI Taxonomy" id="1005039"/>
    <lineage>
        <taxon>Bacteria</taxon>
        <taxon>Bacillati</taxon>
        <taxon>Armatimonadota</taxon>
        <taxon>Fimbriimonadia</taxon>
        <taxon>Fimbriimonadales</taxon>
        <taxon>Fimbriimonadaceae</taxon>
        <taxon>Fimbriimonas</taxon>
    </lineage>
</organism>
<evidence type="ECO:0000313" key="2">
    <source>
        <dbReference type="EMBL" id="MBI1755607.1"/>
    </source>
</evidence>
<dbReference type="EMBL" id="JACOSL010000004">
    <property type="protein sequence ID" value="MBI1755607.1"/>
    <property type="molecule type" value="Genomic_DNA"/>
</dbReference>
<dbReference type="AlphaFoldDB" id="A0A931PTM2"/>
<dbReference type="Pfam" id="PF13860">
    <property type="entry name" value="FlgD_ig"/>
    <property type="match status" value="1"/>
</dbReference>
<evidence type="ECO:0000259" key="1">
    <source>
        <dbReference type="Pfam" id="PF13860"/>
    </source>
</evidence>
<accession>A0A931PTM2</accession>
<comment type="caution">
    <text evidence="2">The sequence shown here is derived from an EMBL/GenBank/DDBJ whole genome shotgun (WGS) entry which is preliminary data.</text>
</comment>
<name>A0A931PTM2_FIMGI</name>
<gene>
    <name evidence="2" type="ORF">HYR64_00680</name>
</gene>
<sequence>MAFFGGTVGSVQTDLDDGMPFNFGSPIPGGSWGYTMLRVDGALRLPADTAIAGYFSGLSDRYWFLDFASAPIETILFYEVIGDAARLEWRLTNIDTAPHTIGLWSGLWLAMINEAGNVSGFNWTNPATTLIPGLQSRNGFVYSPGISPPLTERRFFRITDGSNYPQAGQFLFSQSFPYGLKIENGPLDPQVYDVQNHVAHVVADTQADELVVGNASYLLASPDRGATFPDVTFINPFDPTSTSSDIAFRTEPGYIQKYPDALLAAGQTRTILQYFHSVWSNANYRQPYAVVVDAPRLITYDPNNSANNFVSPNPSRFKVMLDNIQGFAQIQGGQDAFIDMTAVKVTVKFPKDSGLTFASGQGAVEVMEPFPDASGKIQLVEKAIKTIDRIPGQRFDSVEFSVVSDGLQNGSLPYTVATESTPGGTRFLTGTILATTTPRLILRNDSNLVSIPWTFADSSWTSILGLPSTAFTAYTWDPVQQGYVVSPSAERGRAAWILTNTDYGSWPLNPSALIPSDIDEGFHQIEVKAGWNLIGNPYPYPIQLAELTGASSANQLQSFTFEKLVKQGLMNGSAAFWDNDVQAYRFVSNGNGLLLPNKGYWLFVVSNDTFTLKYPAVFLPGVQNVSRAVDDWGSNNKWRLQLVAHSKKTLDDQNFVGAVPTATDALTNRAYKPPMAPRQTVDLSILETISGRPSRLAQSYTPQVGQHEWVVEVRSTEAGTVTVTWPNLTSLSTNRRFRLVDPATGASRDMRQVSGYSFDAPANSTRQLRVQTEPSAARSAVIGNVVVSRPTRGPGATVSITYSLSGDATTSVRVLSNSGREIYTVTRGRADRAGENTVTWSLRDNANRAVAPGVYRVEILAETVLGDRVRKVVPVTVIR</sequence>